<keyword evidence="6 7" id="KW-0472">Membrane</keyword>
<evidence type="ECO:0000313" key="9">
    <source>
        <dbReference type="EMBL" id="SDW28976.1"/>
    </source>
</evidence>
<keyword evidence="5 7" id="KW-1133">Transmembrane helix</keyword>
<protein>
    <submittedName>
        <fullName evidence="9">Uncharacterized membrane protein YcaP, DUF421 family</fullName>
    </submittedName>
</protein>
<gene>
    <name evidence="9" type="ORF">SAMN05444487_102165</name>
</gene>
<comment type="subcellular location">
    <subcellularLocation>
        <location evidence="1">Cell membrane</location>
        <topology evidence="1">Multi-pass membrane protein</topology>
    </subcellularLocation>
</comment>
<accession>A0A1H2SBG7</accession>
<evidence type="ECO:0000256" key="3">
    <source>
        <dbReference type="ARBA" id="ARBA00022475"/>
    </source>
</evidence>
<dbReference type="InterPro" id="IPR007353">
    <property type="entry name" value="DUF421"/>
</dbReference>
<evidence type="ECO:0000256" key="4">
    <source>
        <dbReference type="ARBA" id="ARBA00022692"/>
    </source>
</evidence>
<feature type="domain" description="YetF C-terminal" evidence="8">
    <location>
        <begin position="82"/>
        <end position="215"/>
    </location>
</feature>
<dbReference type="AlphaFoldDB" id="A0A1H2SBG7"/>
<evidence type="ECO:0000256" key="5">
    <source>
        <dbReference type="ARBA" id="ARBA00022989"/>
    </source>
</evidence>
<keyword evidence="4 7" id="KW-0812">Transmembrane</keyword>
<evidence type="ECO:0000256" key="6">
    <source>
        <dbReference type="ARBA" id="ARBA00023136"/>
    </source>
</evidence>
<dbReference type="InterPro" id="IPR023090">
    <property type="entry name" value="UPF0702_alpha/beta_dom_sf"/>
</dbReference>
<evidence type="ECO:0000313" key="10">
    <source>
        <dbReference type="Proteomes" id="UP000198534"/>
    </source>
</evidence>
<feature type="transmembrane region" description="Helical" evidence="7">
    <location>
        <begin position="33"/>
        <end position="52"/>
    </location>
</feature>
<sequence length="231" mass="26880">MGDMWTLILRTLFIYFFVLIIMRIMGKREIGQLSVFDFVVSIMMADFAVLSVDDLHMPLIHGLIPIIMFAITQVLLAYISLKSPRVRRWIDGSPTTLIKDGKILEKEMREQRYTIDDLMMQLREKNVLNVADVEFAVLETSGQLTVFQKEKVKHVKDLFPGFSDERKPSLPTPLIIDSKVQEDALHQIGQNRFWLKNQIQQYGYKDLKEIFFASIDDHGRLYIDVRKDNGP</sequence>
<dbReference type="PANTHER" id="PTHR34582:SF6">
    <property type="entry name" value="UPF0702 TRANSMEMBRANE PROTEIN YCAP"/>
    <property type="match status" value="1"/>
</dbReference>
<evidence type="ECO:0000256" key="2">
    <source>
        <dbReference type="ARBA" id="ARBA00006448"/>
    </source>
</evidence>
<evidence type="ECO:0000256" key="1">
    <source>
        <dbReference type="ARBA" id="ARBA00004651"/>
    </source>
</evidence>
<comment type="similarity">
    <text evidence="2">Belongs to the UPF0702 family.</text>
</comment>
<dbReference type="Pfam" id="PF04239">
    <property type="entry name" value="DUF421"/>
    <property type="match status" value="1"/>
</dbReference>
<dbReference type="Proteomes" id="UP000198534">
    <property type="component" value="Unassembled WGS sequence"/>
</dbReference>
<organism evidence="9 10">
    <name type="scientific">Marininema mesophilum</name>
    <dbReference type="NCBI Taxonomy" id="1048340"/>
    <lineage>
        <taxon>Bacteria</taxon>
        <taxon>Bacillati</taxon>
        <taxon>Bacillota</taxon>
        <taxon>Bacilli</taxon>
        <taxon>Bacillales</taxon>
        <taxon>Thermoactinomycetaceae</taxon>
        <taxon>Marininema</taxon>
    </lineage>
</organism>
<dbReference type="GO" id="GO:0005886">
    <property type="term" value="C:plasma membrane"/>
    <property type="evidence" value="ECO:0007669"/>
    <property type="project" value="UniProtKB-SubCell"/>
</dbReference>
<keyword evidence="10" id="KW-1185">Reference proteome</keyword>
<dbReference type="Gene3D" id="3.30.240.20">
    <property type="entry name" value="bsu07140 like domains"/>
    <property type="match status" value="2"/>
</dbReference>
<dbReference type="PANTHER" id="PTHR34582">
    <property type="entry name" value="UPF0702 TRANSMEMBRANE PROTEIN YCAP"/>
    <property type="match status" value="1"/>
</dbReference>
<keyword evidence="3" id="KW-1003">Cell membrane</keyword>
<feature type="transmembrane region" description="Helical" evidence="7">
    <location>
        <begin position="58"/>
        <end position="79"/>
    </location>
</feature>
<reference evidence="9 10" key="1">
    <citation type="submission" date="2016-10" db="EMBL/GenBank/DDBJ databases">
        <authorList>
            <person name="de Groot N.N."/>
        </authorList>
    </citation>
    <scope>NUCLEOTIDE SEQUENCE [LARGE SCALE GENOMIC DNA]</scope>
    <source>
        <strain evidence="9 10">DSM 45610</strain>
    </source>
</reference>
<evidence type="ECO:0000256" key="7">
    <source>
        <dbReference type="SAM" id="Phobius"/>
    </source>
</evidence>
<dbReference type="STRING" id="1048340.SAMN05444487_102165"/>
<dbReference type="EMBL" id="FNNQ01000002">
    <property type="protein sequence ID" value="SDW28976.1"/>
    <property type="molecule type" value="Genomic_DNA"/>
</dbReference>
<name>A0A1H2SBG7_9BACL</name>
<evidence type="ECO:0000259" key="8">
    <source>
        <dbReference type="Pfam" id="PF04239"/>
    </source>
</evidence>
<feature type="transmembrane region" description="Helical" evidence="7">
    <location>
        <begin position="6"/>
        <end position="26"/>
    </location>
</feature>
<proteinExistence type="inferred from homology"/>